<feature type="transmembrane region" description="Helical" evidence="5">
    <location>
        <begin position="380"/>
        <end position="397"/>
    </location>
</feature>
<protein>
    <submittedName>
        <fullName evidence="7">Major facilitator superfamily transporter multidrug resistance</fullName>
    </submittedName>
</protein>
<feature type="transmembrane region" description="Helical" evidence="5">
    <location>
        <begin position="92"/>
        <end position="117"/>
    </location>
</feature>
<feature type="transmembrane region" description="Helical" evidence="5">
    <location>
        <begin position="25"/>
        <end position="50"/>
    </location>
</feature>
<evidence type="ECO:0000256" key="5">
    <source>
        <dbReference type="SAM" id="Phobius"/>
    </source>
</evidence>
<dbReference type="Proteomes" id="UP000007796">
    <property type="component" value="Unassembled WGS sequence"/>
</dbReference>
<organism evidence="8">
    <name type="scientific">Grosmannia clavigera (strain kw1407 / UAMH 11150)</name>
    <name type="common">Blue stain fungus</name>
    <name type="synonym">Graphiocladiella clavigera</name>
    <dbReference type="NCBI Taxonomy" id="655863"/>
    <lineage>
        <taxon>Eukaryota</taxon>
        <taxon>Fungi</taxon>
        <taxon>Dikarya</taxon>
        <taxon>Ascomycota</taxon>
        <taxon>Pezizomycotina</taxon>
        <taxon>Sordariomycetes</taxon>
        <taxon>Sordariomycetidae</taxon>
        <taxon>Ophiostomatales</taxon>
        <taxon>Ophiostomataceae</taxon>
        <taxon>Leptographium</taxon>
    </lineage>
</organism>
<dbReference type="GO" id="GO:0015174">
    <property type="term" value="F:basic amino acid transmembrane transporter activity"/>
    <property type="evidence" value="ECO:0007669"/>
    <property type="project" value="TreeGrafter"/>
</dbReference>
<feature type="transmembrane region" description="Helical" evidence="5">
    <location>
        <begin position="123"/>
        <end position="141"/>
    </location>
</feature>
<dbReference type="PROSITE" id="PS50850">
    <property type="entry name" value="MFS"/>
    <property type="match status" value="1"/>
</dbReference>
<name>F0XAW5_GROCL</name>
<dbReference type="Gene3D" id="1.20.1720.10">
    <property type="entry name" value="Multidrug resistance protein D"/>
    <property type="match status" value="1"/>
</dbReference>
<dbReference type="eggNOG" id="KOG0254">
    <property type="taxonomic scope" value="Eukaryota"/>
</dbReference>
<dbReference type="PANTHER" id="PTHR23501:SF84">
    <property type="entry name" value="VACUOLAR MEMBRANE AMINO ACID UPTAKE TRANSPORTER FNX2"/>
    <property type="match status" value="1"/>
</dbReference>
<dbReference type="RefSeq" id="XP_014174651.1">
    <property type="nucleotide sequence ID" value="XM_014319176.1"/>
</dbReference>
<reference evidence="7 8" key="1">
    <citation type="journal article" date="2011" name="Proc. Natl. Acad. Sci. U.S.A.">
        <title>Genome and transcriptome analyses of the mountain pine beetle-fungal symbiont Grosmannia clavigera, a lodgepole pine pathogen.</title>
        <authorList>
            <person name="DiGuistini S."/>
            <person name="Wang Y."/>
            <person name="Liao N.Y."/>
            <person name="Taylor G."/>
            <person name="Tanguay P."/>
            <person name="Feau N."/>
            <person name="Henrissat B."/>
            <person name="Chan S.K."/>
            <person name="Hesse-Orce U."/>
            <person name="Alamouti S.M."/>
            <person name="Tsui C.K.M."/>
            <person name="Docking R.T."/>
            <person name="Levasseur A."/>
            <person name="Haridas S."/>
            <person name="Robertson G."/>
            <person name="Birol I."/>
            <person name="Holt R.A."/>
            <person name="Marra M.A."/>
            <person name="Hamelin R.C."/>
            <person name="Hirst M."/>
            <person name="Jones S.J.M."/>
            <person name="Bohlmann J."/>
            <person name="Breuil C."/>
        </authorList>
    </citation>
    <scope>NUCLEOTIDE SEQUENCE [LARGE SCALE GENOMIC DNA]</scope>
    <source>
        <strain evidence="8">kw1407 / UAMH 11150</strain>
    </source>
</reference>
<feature type="transmembrane region" description="Helical" evidence="5">
    <location>
        <begin position="242"/>
        <end position="261"/>
    </location>
</feature>
<dbReference type="AlphaFoldDB" id="F0XAW5"/>
<feature type="transmembrane region" description="Helical" evidence="5">
    <location>
        <begin position="403"/>
        <end position="426"/>
    </location>
</feature>
<dbReference type="HOGENOM" id="CLU_000960_22_3_1"/>
<feature type="transmembrane region" description="Helical" evidence="5">
    <location>
        <begin position="267"/>
        <end position="291"/>
    </location>
</feature>
<feature type="transmembrane region" description="Helical" evidence="5">
    <location>
        <begin position="348"/>
        <end position="368"/>
    </location>
</feature>
<sequence length="511" mass="54076">MEYEESTDSAPGSHLDSRHGANRPLAVIAATGIGIFLSAADSTIVIASYGRIGNDLDALGEANWVALGYYLTLSTFQPLYGRLSDIFGVRRCLLFAYATFGLGSLLCGLSGSIWQLFAARLCQGIGGGGMTTLVSILLTDIVPLEDRGLWQGLLNIVYAAGAGAGGPIGGAFAESTWGWRVSFFVQIPFSILAFVAVSLVLPSSAGYARTSAFPTTVEPHEFRESIDLHQPHNSPTSPLTRIDFPGAFSLFAAILSLLVALDRGSNVGWASPFCWAPLVAFPLFAAIFLHIETAVAVEPFTPPAWVARRSRLPAYLSSLFAFGANVAHAYSLAMIYQVTRDASPLQASLLLLPGTIAEVIGTLLSGFLLKRSFNLYRLNIFGYAMVALGNVSIANGARSSTRLAVLLFGNAMAGLGNGFGIITSLVNPVASAKKEEQAIAVSSCYLFRVIGSITGISITSALTRKSLGAILQSTLDADDVSYILSQTRHSLDFLSDLDPTLAAIVATASRK</sequence>
<keyword evidence="8" id="KW-1185">Reference proteome</keyword>
<dbReference type="SUPFAM" id="SSF103473">
    <property type="entry name" value="MFS general substrate transporter"/>
    <property type="match status" value="2"/>
</dbReference>
<dbReference type="Pfam" id="PF07690">
    <property type="entry name" value="MFS_1"/>
    <property type="match status" value="1"/>
</dbReference>
<feature type="transmembrane region" description="Helical" evidence="5">
    <location>
        <begin position="312"/>
        <end position="336"/>
    </location>
</feature>
<dbReference type="InterPro" id="IPR036259">
    <property type="entry name" value="MFS_trans_sf"/>
</dbReference>
<keyword evidence="3 5" id="KW-1133">Transmembrane helix</keyword>
<evidence type="ECO:0000256" key="2">
    <source>
        <dbReference type="ARBA" id="ARBA00022692"/>
    </source>
</evidence>
<feature type="transmembrane region" description="Helical" evidence="5">
    <location>
        <begin position="153"/>
        <end position="173"/>
    </location>
</feature>
<dbReference type="Gene3D" id="1.20.1250.20">
    <property type="entry name" value="MFS general substrate transporter like domains"/>
    <property type="match status" value="1"/>
</dbReference>
<evidence type="ECO:0000259" key="6">
    <source>
        <dbReference type="PROSITE" id="PS50850"/>
    </source>
</evidence>
<evidence type="ECO:0000313" key="7">
    <source>
        <dbReference type="EMBL" id="EFX05169.1"/>
    </source>
</evidence>
<evidence type="ECO:0000313" key="8">
    <source>
        <dbReference type="Proteomes" id="UP000007796"/>
    </source>
</evidence>
<evidence type="ECO:0000256" key="4">
    <source>
        <dbReference type="ARBA" id="ARBA00023136"/>
    </source>
</evidence>
<dbReference type="InterPro" id="IPR020846">
    <property type="entry name" value="MFS_dom"/>
</dbReference>
<proteinExistence type="predicted"/>
<dbReference type="STRING" id="655863.F0XAW5"/>
<feature type="transmembrane region" description="Helical" evidence="5">
    <location>
        <begin position="438"/>
        <end position="462"/>
    </location>
</feature>
<keyword evidence="4 5" id="KW-0472">Membrane</keyword>
<dbReference type="InterPro" id="IPR011701">
    <property type="entry name" value="MFS"/>
</dbReference>
<gene>
    <name evidence="7" type="ORF">CMQ_1805</name>
</gene>
<keyword evidence="2 5" id="KW-0812">Transmembrane</keyword>
<dbReference type="GO" id="GO:0000329">
    <property type="term" value="C:fungal-type vacuole membrane"/>
    <property type="evidence" value="ECO:0007669"/>
    <property type="project" value="TreeGrafter"/>
</dbReference>
<dbReference type="PANTHER" id="PTHR23501">
    <property type="entry name" value="MAJOR FACILITATOR SUPERFAMILY"/>
    <property type="match status" value="1"/>
</dbReference>
<evidence type="ECO:0000256" key="3">
    <source>
        <dbReference type="ARBA" id="ARBA00022989"/>
    </source>
</evidence>
<feature type="transmembrane region" description="Helical" evidence="5">
    <location>
        <begin position="179"/>
        <end position="201"/>
    </location>
</feature>
<accession>F0XAW5</accession>
<feature type="transmembrane region" description="Helical" evidence="5">
    <location>
        <begin position="62"/>
        <end position="80"/>
    </location>
</feature>
<comment type="subcellular location">
    <subcellularLocation>
        <location evidence="1">Membrane</location>
        <topology evidence="1">Multi-pass membrane protein</topology>
    </subcellularLocation>
</comment>
<dbReference type="GeneID" id="25974724"/>
<feature type="domain" description="Major facilitator superfamily (MFS) profile" evidence="6">
    <location>
        <begin position="27"/>
        <end position="511"/>
    </location>
</feature>
<dbReference type="EMBL" id="GL629747">
    <property type="protein sequence ID" value="EFX05169.1"/>
    <property type="molecule type" value="Genomic_DNA"/>
</dbReference>
<dbReference type="InParanoid" id="F0XAW5"/>
<dbReference type="OrthoDB" id="3437016at2759"/>
<dbReference type="FunCoup" id="F0XAW5">
    <property type="interactions" value="24"/>
</dbReference>
<evidence type="ECO:0000256" key="1">
    <source>
        <dbReference type="ARBA" id="ARBA00004141"/>
    </source>
</evidence>